<keyword evidence="2" id="KW-1133">Transmembrane helix</keyword>
<dbReference type="AlphaFoldDB" id="A0A810MY58"/>
<dbReference type="Proteomes" id="UP000680866">
    <property type="component" value="Chromosome"/>
</dbReference>
<keyword evidence="2" id="KW-0812">Transmembrane</keyword>
<proteinExistence type="predicted"/>
<evidence type="ECO:0000256" key="2">
    <source>
        <dbReference type="SAM" id="Phobius"/>
    </source>
</evidence>
<dbReference type="KEGG" id="pry:Prubr_13190"/>
<organism evidence="3 4">
    <name type="scientific">Polymorphospora rubra</name>
    <dbReference type="NCBI Taxonomy" id="338584"/>
    <lineage>
        <taxon>Bacteria</taxon>
        <taxon>Bacillati</taxon>
        <taxon>Actinomycetota</taxon>
        <taxon>Actinomycetes</taxon>
        <taxon>Micromonosporales</taxon>
        <taxon>Micromonosporaceae</taxon>
        <taxon>Polymorphospora</taxon>
    </lineage>
</organism>
<feature type="transmembrane region" description="Helical" evidence="2">
    <location>
        <begin position="129"/>
        <end position="159"/>
    </location>
</feature>
<feature type="transmembrane region" description="Helical" evidence="2">
    <location>
        <begin position="200"/>
        <end position="220"/>
    </location>
</feature>
<feature type="transmembrane region" description="Helical" evidence="2">
    <location>
        <begin position="94"/>
        <end position="117"/>
    </location>
</feature>
<gene>
    <name evidence="3" type="ORF">Prubr_13190</name>
</gene>
<feature type="transmembrane region" description="Helical" evidence="2">
    <location>
        <begin position="268"/>
        <end position="295"/>
    </location>
</feature>
<name>A0A810MY58_9ACTN</name>
<evidence type="ECO:0000313" key="3">
    <source>
        <dbReference type="EMBL" id="BCJ64298.1"/>
    </source>
</evidence>
<evidence type="ECO:0000256" key="1">
    <source>
        <dbReference type="SAM" id="MobiDB-lite"/>
    </source>
</evidence>
<dbReference type="EMBL" id="AP023359">
    <property type="protein sequence ID" value="BCJ64298.1"/>
    <property type="molecule type" value="Genomic_DNA"/>
</dbReference>
<feature type="transmembrane region" description="Helical" evidence="2">
    <location>
        <begin position="227"/>
        <end position="248"/>
    </location>
</feature>
<keyword evidence="2" id="KW-0472">Membrane</keyword>
<feature type="compositionally biased region" description="Basic and acidic residues" evidence="1">
    <location>
        <begin position="66"/>
        <end position="78"/>
    </location>
</feature>
<dbReference type="RefSeq" id="WP_212822540.1">
    <property type="nucleotide sequence ID" value="NZ_AP023359.1"/>
</dbReference>
<feature type="compositionally biased region" description="Low complexity" evidence="1">
    <location>
        <begin position="15"/>
        <end position="43"/>
    </location>
</feature>
<feature type="transmembrane region" description="Helical" evidence="2">
    <location>
        <begin position="307"/>
        <end position="327"/>
    </location>
</feature>
<accession>A0A810MY58</accession>
<evidence type="ECO:0000313" key="4">
    <source>
        <dbReference type="Proteomes" id="UP000680866"/>
    </source>
</evidence>
<reference evidence="3" key="1">
    <citation type="submission" date="2020-08" db="EMBL/GenBank/DDBJ databases">
        <title>Whole genome shotgun sequence of Polymorphospora rubra NBRC 101157.</title>
        <authorList>
            <person name="Komaki H."/>
            <person name="Tamura T."/>
        </authorList>
    </citation>
    <scope>NUCLEOTIDE SEQUENCE</scope>
    <source>
        <strain evidence="3">NBRC 101157</strain>
    </source>
</reference>
<sequence>MTDKSGATAPPKAGDPTVVPAAEAPDDANPPTTGPANSPTTGPANPPTTGPAASRPGNAAPTGSDDAPRDDDHGHDDRADDDLDPDGADDRPGVLAPGAALLAVLAVGWLAATLWLLRDAISTSVTDAIALASTAIALPNVVSASVVAGAAVGLTAANLAARRWPGTAVRFTAGIGASMVTGLAAAIAVTVGYGGSAGTILAGTVAAAVIVGGAAAATAVGRAGAPVVAGVAAATLALFAVVLLVNVFREPLLPLLGAGESGASQQSAAGRLTLASTVLSGLVAGFVVFGYLRLVGRRSTDTPAPRWPAYMLGGAGVGLLLLVSEVITRVGGARLLEAVSSISEVDRMVRVQADSDRIMFALMVLFIGALTTTIAFGRTLKPTR</sequence>
<feature type="region of interest" description="Disordered" evidence="1">
    <location>
        <begin position="1"/>
        <end position="91"/>
    </location>
</feature>
<keyword evidence="4" id="KW-1185">Reference proteome</keyword>
<feature type="transmembrane region" description="Helical" evidence="2">
    <location>
        <begin position="358"/>
        <end position="377"/>
    </location>
</feature>
<feature type="transmembrane region" description="Helical" evidence="2">
    <location>
        <begin position="171"/>
        <end position="194"/>
    </location>
</feature>
<protein>
    <submittedName>
        <fullName evidence="3">Uncharacterized protein</fullName>
    </submittedName>
</protein>